<keyword evidence="1" id="KW-0812">Transmembrane</keyword>
<feature type="transmembrane region" description="Helical" evidence="1">
    <location>
        <begin position="130"/>
        <end position="150"/>
    </location>
</feature>
<dbReference type="STRING" id="633147.Olsu_0933"/>
<accession>E1R080</accession>
<keyword evidence="3" id="KW-1185">Reference proteome</keyword>
<evidence type="ECO:0000256" key="1">
    <source>
        <dbReference type="SAM" id="Phobius"/>
    </source>
</evidence>
<dbReference type="HOGENOM" id="CLU_1702475_0_0_11"/>
<dbReference type="KEGG" id="ols:Olsu_0933"/>
<evidence type="ECO:0000313" key="2">
    <source>
        <dbReference type="EMBL" id="ADK68044.1"/>
    </source>
</evidence>
<keyword evidence="1" id="KW-1133">Transmembrane helix</keyword>
<dbReference type="GeneID" id="78512354"/>
<keyword evidence="1" id="KW-0472">Membrane</keyword>
<reference evidence="2 3" key="1">
    <citation type="journal article" date="2010" name="Stand. Genomic Sci.">
        <title>Complete genome sequence of Olsenella uli type strain (VPI D76D-27C).</title>
        <authorList>
            <person name="Goker M."/>
            <person name="Held B."/>
            <person name="Lucas S."/>
            <person name="Nolan M."/>
            <person name="Yasawong M."/>
            <person name="Glavina Del Rio T."/>
            <person name="Tice H."/>
            <person name="Cheng J.F."/>
            <person name="Bruce D."/>
            <person name="Detter J.C."/>
            <person name="Tapia R."/>
            <person name="Han C."/>
            <person name="Goodwin L."/>
            <person name="Pitluck S."/>
            <person name="Liolios K."/>
            <person name="Ivanova N."/>
            <person name="Mavromatis K."/>
            <person name="Mikhailova N."/>
            <person name="Pati A."/>
            <person name="Chen A."/>
            <person name="Palaniappan K."/>
            <person name="Land M."/>
            <person name="Hauser L."/>
            <person name="Chang Y.J."/>
            <person name="Jeffries C.D."/>
            <person name="Rohde M."/>
            <person name="Sikorski J."/>
            <person name="Pukall R."/>
            <person name="Woyke T."/>
            <person name="Bristow J."/>
            <person name="Eisen J.A."/>
            <person name="Markowitz V."/>
            <person name="Hugenholtz P."/>
            <person name="Kyrpides N.C."/>
            <person name="Klenk H.P."/>
            <person name="Lapidus A."/>
        </authorList>
    </citation>
    <scope>NUCLEOTIDE SEQUENCE [LARGE SCALE GENOMIC DNA]</scope>
    <source>
        <strain evidence="3">ATCC 49627 / DSM 7084 / CIP 109912 / JCM 12494 / NCIMB 702895 / VPI D76D-27C</strain>
    </source>
</reference>
<proteinExistence type="predicted"/>
<evidence type="ECO:0000313" key="3">
    <source>
        <dbReference type="Proteomes" id="UP000000333"/>
    </source>
</evidence>
<gene>
    <name evidence="2" type="ordered locus">Olsu_0933</name>
</gene>
<dbReference type="Proteomes" id="UP000000333">
    <property type="component" value="Chromosome"/>
</dbReference>
<feature type="transmembrane region" description="Helical" evidence="1">
    <location>
        <begin position="105"/>
        <end position="124"/>
    </location>
</feature>
<sequence length="154" mass="16981">MTTSSHQSFRDFRQSLARRGRARAFSGIMAMILGLIQALRVLEGPDDAVIGGILFGLLVGMGLVVLVMGLQDACANRTDERARIAYNREQDERLREIRRRAGSPLVQTFSLVLVFLGCVAYSQWGIVALGSFMAAALFQLAASAILKTYWSRKI</sequence>
<feature type="transmembrane region" description="Helical" evidence="1">
    <location>
        <begin position="21"/>
        <end position="42"/>
    </location>
</feature>
<dbReference type="RefSeq" id="WP_013251796.1">
    <property type="nucleotide sequence ID" value="NC_014363.1"/>
</dbReference>
<protein>
    <submittedName>
        <fullName evidence="2">Uncharacterized protein</fullName>
    </submittedName>
</protein>
<feature type="transmembrane region" description="Helical" evidence="1">
    <location>
        <begin position="48"/>
        <end position="70"/>
    </location>
</feature>
<dbReference type="AlphaFoldDB" id="E1R080"/>
<organism evidence="2 3">
    <name type="scientific">Olsenella uli (strain ATCC 49627 / DSM 7084 / CCUG 31166 / CIP 109912 / JCM 12494 / LMG 11480 / NCIMB 702895 / VPI D76D-27C)</name>
    <name type="common">Lactobacillus uli</name>
    <dbReference type="NCBI Taxonomy" id="633147"/>
    <lineage>
        <taxon>Bacteria</taxon>
        <taxon>Bacillati</taxon>
        <taxon>Actinomycetota</taxon>
        <taxon>Coriobacteriia</taxon>
        <taxon>Coriobacteriales</taxon>
        <taxon>Atopobiaceae</taxon>
        <taxon>Olsenella</taxon>
    </lineage>
</organism>
<name>E1R080_OLSUV</name>
<dbReference type="EMBL" id="CP002106">
    <property type="protein sequence ID" value="ADK68044.1"/>
    <property type="molecule type" value="Genomic_DNA"/>
</dbReference>